<evidence type="ECO:0000313" key="4">
    <source>
        <dbReference type="EnsemblMetazoa" id="XP_016660385.1"/>
    </source>
</evidence>
<dbReference type="Proteomes" id="UP000007819">
    <property type="component" value="Chromosome A1"/>
</dbReference>
<protein>
    <submittedName>
        <fullName evidence="4">Uncharacterized protein</fullName>
    </submittedName>
</protein>
<dbReference type="InterPro" id="IPR000618">
    <property type="entry name" value="Insect_cuticle"/>
</dbReference>
<evidence type="ECO:0000256" key="3">
    <source>
        <dbReference type="SAM" id="SignalP"/>
    </source>
</evidence>
<reference evidence="5" key="1">
    <citation type="submission" date="2010-06" db="EMBL/GenBank/DDBJ databases">
        <authorList>
            <person name="Jiang H."/>
            <person name="Abraham K."/>
            <person name="Ali S."/>
            <person name="Alsbrooks S.L."/>
            <person name="Anim B.N."/>
            <person name="Anosike U.S."/>
            <person name="Attaway T."/>
            <person name="Bandaranaike D.P."/>
            <person name="Battles P.K."/>
            <person name="Bell S.N."/>
            <person name="Bell A.V."/>
            <person name="Beltran B."/>
            <person name="Bickham C."/>
            <person name="Bustamante Y."/>
            <person name="Caleb T."/>
            <person name="Canada A."/>
            <person name="Cardenas V."/>
            <person name="Carter K."/>
            <person name="Chacko J."/>
            <person name="Chandrabose M.N."/>
            <person name="Chavez D."/>
            <person name="Chavez A."/>
            <person name="Chen L."/>
            <person name="Chu H.-S."/>
            <person name="Claassen K.J."/>
            <person name="Cockrell R."/>
            <person name="Collins M."/>
            <person name="Cooper J.A."/>
            <person name="Cree A."/>
            <person name="Curry S.M."/>
            <person name="Da Y."/>
            <person name="Dao M.D."/>
            <person name="Das B."/>
            <person name="Davila M.-L."/>
            <person name="Davy-Carroll L."/>
            <person name="Denson S."/>
            <person name="Dinh H."/>
            <person name="Ebong V.E."/>
            <person name="Edwards J.R."/>
            <person name="Egan A."/>
            <person name="El-Daye J."/>
            <person name="Escobedo L."/>
            <person name="Fernandez S."/>
            <person name="Fernando P.R."/>
            <person name="Flagg N."/>
            <person name="Forbes L.D."/>
            <person name="Fowler R.G."/>
            <person name="Fu Q."/>
            <person name="Gabisi R.A."/>
            <person name="Ganer J."/>
            <person name="Garbino Pronczuk A."/>
            <person name="Garcia R.M."/>
            <person name="Garner T."/>
            <person name="Garrett T.E."/>
            <person name="Gonzalez D.A."/>
            <person name="Hamid H."/>
            <person name="Hawkins E.S."/>
            <person name="Hirani K."/>
            <person name="Hogues M.E."/>
            <person name="Hollins B."/>
            <person name="Hsiao C.-H."/>
            <person name="Jabil R."/>
            <person name="James M.L."/>
            <person name="Jhangiani S.N."/>
            <person name="Johnson B."/>
            <person name="Johnson Q."/>
            <person name="Joshi V."/>
            <person name="Kalu J.B."/>
            <person name="Kam C."/>
            <person name="Kashfia A."/>
            <person name="Keebler J."/>
            <person name="Kisamo H."/>
            <person name="Kovar C.L."/>
            <person name="Lago L.A."/>
            <person name="Lai C.-Y."/>
            <person name="Laidlaw J."/>
            <person name="Lara F."/>
            <person name="Le T.-K."/>
            <person name="Lee S.L."/>
            <person name="Legall F.H."/>
            <person name="Lemon S.J."/>
            <person name="Lewis L.R."/>
            <person name="Li B."/>
            <person name="Liu Y."/>
            <person name="Liu Y.-S."/>
            <person name="Lopez J."/>
            <person name="Lozado R.J."/>
            <person name="Lu J."/>
            <person name="Madu R.C."/>
            <person name="Maheshwari M."/>
            <person name="Maheshwari R."/>
            <person name="Malloy K."/>
            <person name="Martinez E."/>
            <person name="Mathew T."/>
            <person name="Mercado I.C."/>
            <person name="Mercado C."/>
            <person name="Meyer B."/>
            <person name="Montgomery K."/>
            <person name="Morgan M.B."/>
            <person name="Munidasa M."/>
            <person name="Nazareth L.V."/>
            <person name="Nelson J."/>
            <person name="Ng B.M."/>
            <person name="Nguyen N.B."/>
            <person name="Nguyen P.Q."/>
            <person name="Nguyen T."/>
            <person name="Obregon M."/>
            <person name="Okwuonu G.O."/>
            <person name="Onwere C.G."/>
            <person name="Orozco G."/>
            <person name="Parra A."/>
            <person name="Patel S."/>
            <person name="Patil S."/>
            <person name="Perez A."/>
            <person name="Perez Y."/>
            <person name="Pham C."/>
            <person name="Primus E.L."/>
            <person name="Pu L.-L."/>
            <person name="Puazo M."/>
            <person name="Qin X."/>
            <person name="Quiroz J.B."/>
            <person name="Reese J."/>
            <person name="Richards S."/>
            <person name="Rives C.M."/>
            <person name="Robberts R."/>
            <person name="Ruiz S.J."/>
            <person name="Ruiz M.J."/>
            <person name="Santibanez J."/>
            <person name="Schneider B.W."/>
            <person name="Sisson I."/>
            <person name="Smith M."/>
            <person name="Sodergren E."/>
            <person name="Song X.-Z."/>
            <person name="Song B.B."/>
            <person name="Summersgill H."/>
            <person name="Thelus R."/>
            <person name="Thornton R.D."/>
            <person name="Trejos Z.Y."/>
            <person name="Usmani K."/>
            <person name="Vattathil S."/>
            <person name="Villasana D."/>
            <person name="Walker D.L."/>
            <person name="Wang S."/>
            <person name="Wang K."/>
            <person name="White C.S."/>
            <person name="Williams A.C."/>
            <person name="Williamson J."/>
            <person name="Wilson K."/>
            <person name="Woghiren I.O."/>
            <person name="Woodworth J.R."/>
            <person name="Worley K.C."/>
            <person name="Wright R.A."/>
            <person name="Wu W."/>
            <person name="Young L."/>
            <person name="Zhang L."/>
            <person name="Zhang J."/>
            <person name="Zhu Y."/>
            <person name="Muzny D.M."/>
            <person name="Weinstock G."/>
            <person name="Gibbs R.A."/>
        </authorList>
    </citation>
    <scope>NUCLEOTIDE SEQUENCE [LARGE SCALE GENOMIC DNA]</scope>
    <source>
        <strain evidence="5">LSR1</strain>
    </source>
</reference>
<dbReference type="RefSeq" id="XP_016660385.1">
    <property type="nucleotide sequence ID" value="XM_016804896.1"/>
</dbReference>
<evidence type="ECO:0000313" key="5">
    <source>
        <dbReference type="Proteomes" id="UP000007819"/>
    </source>
</evidence>
<dbReference type="RefSeq" id="XP_001943126.2">
    <property type="nucleotide sequence ID" value="XM_001943091.4"/>
</dbReference>
<feature type="region of interest" description="Disordered" evidence="2">
    <location>
        <begin position="462"/>
        <end position="509"/>
    </location>
</feature>
<keyword evidence="3" id="KW-0732">Signal</keyword>
<feature type="signal peptide" evidence="3">
    <location>
        <begin position="1"/>
        <end position="26"/>
    </location>
</feature>
<dbReference type="OrthoDB" id="6382835at2759"/>
<dbReference type="EnsemblMetazoa" id="XM_001943091.5">
    <property type="protein sequence ID" value="XP_001943126.2"/>
    <property type="gene ID" value="LOC100169047"/>
</dbReference>
<dbReference type="GO" id="GO:0042302">
    <property type="term" value="F:structural constituent of cuticle"/>
    <property type="evidence" value="ECO:0007669"/>
    <property type="project" value="UniProtKB-UniRule"/>
</dbReference>
<dbReference type="GeneID" id="100169047"/>
<keyword evidence="1" id="KW-0193">Cuticle</keyword>
<name>A0A8R2D446_ACYPI</name>
<organism evidence="4 5">
    <name type="scientific">Acyrthosiphon pisum</name>
    <name type="common">Pea aphid</name>
    <dbReference type="NCBI Taxonomy" id="7029"/>
    <lineage>
        <taxon>Eukaryota</taxon>
        <taxon>Metazoa</taxon>
        <taxon>Ecdysozoa</taxon>
        <taxon>Arthropoda</taxon>
        <taxon>Hexapoda</taxon>
        <taxon>Insecta</taxon>
        <taxon>Pterygota</taxon>
        <taxon>Neoptera</taxon>
        <taxon>Paraneoptera</taxon>
        <taxon>Hemiptera</taxon>
        <taxon>Sternorrhyncha</taxon>
        <taxon>Aphidomorpha</taxon>
        <taxon>Aphidoidea</taxon>
        <taxon>Aphididae</taxon>
        <taxon>Macrosiphini</taxon>
        <taxon>Acyrthosiphon</taxon>
    </lineage>
</organism>
<keyword evidence="5" id="KW-1185">Reference proteome</keyword>
<evidence type="ECO:0000256" key="1">
    <source>
        <dbReference type="PROSITE-ProRule" id="PRU00497"/>
    </source>
</evidence>
<dbReference type="AlphaFoldDB" id="A0A8R2D446"/>
<dbReference type="PROSITE" id="PS51155">
    <property type="entry name" value="CHIT_BIND_RR_2"/>
    <property type="match status" value="1"/>
</dbReference>
<reference evidence="4" key="2">
    <citation type="submission" date="2022-06" db="UniProtKB">
        <authorList>
            <consortium name="EnsemblMetazoa"/>
        </authorList>
    </citation>
    <scope>IDENTIFICATION</scope>
</reference>
<evidence type="ECO:0000256" key="2">
    <source>
        <dbReference type="SAM" id="MobiDB-lite"/>
    </source>
</evidence>
<dbReference type="EnsemblMetazoa" id="XM_016804896.2">
    <property type="protein sequence ID" value="XP_016660385.1"/>
    <property type="gene ID" value="LOC100169047"/>
</dbReference>
<accession>A0A8R2D446</accession>
<proteinExistence type="predicted"/>
<feature type="chain" id="PRO_5042775227" evidence="3">
    <location>
        <begin position="27"/>
        <end position="625"/>
    </location>
</feature>
<sequence>MRKMKLSLKNVVQILVLIVVMTRVESTRVPGIRGISKIQEIPQYRFHYYVQDNKPTLDYKPPQEENKNGEKIGSYYNIADSNGDMRIVNYRVDKSNGLQTDVNTKIGASPFKISLNNPVYDTQTDVSKESTVSSEASPIIVEPLNTQEQISIKPIEMDSKDEYNLAESTEKPIKITEHVSTNQTEDRKDDVKDEQATDQILIQDEGITIKQTEFTIPFKKPNPVNTDDFKYNDDEAMKKDIVKMIQNINGDHEQTDPRLNFNSALSDKPLKVVETDSIEMERQESYQPSHGHLKSKSQQLSNKPLRLVGYNPSIFGSLYDTQVNYNRPSQIQQPPNSFNQGYFAGFGTHGDIKQQAYDNSGIYYSQPSLTTPPGSYKGSQKSTLQTQTQPLYYYDPNSMVMLPVYTNMIQNDYSITENKPQPIQQQADSGKSGFNLMHIISGGSFYKGSEQAEGSQQVTIKDSIKPEHNKFEKSKPLETHDKFKLLETQDKSKPLETHDKSKPLETQDKLKPPQTLMFYLNPGEPPIDLKSLTSSPMHLTFGQPPQADCNGKTVKAPTVKANKPLQPIPLCSDCVPALGIMGLPSTKSAAVQQKKSIATPQVMPIWNGQTVSKLNYLILPTPITK</sequence>
<dbReference type="KEGG" id="api:100169047"/>